<dbReference type="InterPro" id="IPR015797">
    <property type="entry name" value="NUDIX_hydrolase-like_dom_sf"/>
</dbReference>
<feature type="domain" description="Nudix hydrolase" evidence="6">
    <location>
        <begin position="16"/>
        <end position="145"/>
    </location>
</feature>
<dbReference type="AlphaFoldDB" id="A0A940WKP0"/>
<dbReference type="PANTHER" id="PTHR43046">
    <property type="entry name" value="GDP-MANNOSE MANNOSYL HYDROLASE"/>
    <property type="match status" value="1"/>
</dbReference>
<dbReference type="Gene3D" id="3.90.79.10">
    <property type="entry name" value="Nucleoside Triphosphate Pyrophosphohydrolase"/>
    <property type="match status" value="1"/>
</dbReference>
<dbReference type="EMBL" id="JAFCNB010000007">
    <property type="protein sequence ID" value="MBP2705067.1"/>
    <property type="molecule type" value="Genomic_DNA"/>
</dbReference>
<dbReference type="InterPro" id="IPR020476">
    <property type="entry name" value="Nudix_hydrolase"/>
</dbReference>
<gene>
    <name evidence="7" type="ORF">JOL79_14720</name>
</gene>
<evidence type="ECO:0000259" key="6">
    <source>
        <dbReference type="PROSITE" id="PS51462"/>
    </source>
</evidence>
<dbReference type="GO" id="GO:0016787">
    <property type="term" value="F:hydrolase activity"/>
    <property type="evidence" value="ECO:0007669"/>
    <property type="project" value="UniProtKB-KW"/>
</dbReference>
<name>A0A940WKP0_9ACTN</name>
<sequence length="169" mass="18203">MRDSASYLAYVASVPRLRAGAGALLRDNEGRVLVVHPVYKDDWEIPGGIVEAGESPVSALLRELQEELGIAPPVGRLACVDWVPPAPPWDAGLMFVFNAGVLADSQIAALRLQPEELDEYVFAEPAELGELLPPGLARRMNAAISAVDAGRTAYLEDGYVEDGLIRRLP</sequence>
<keyword evidence="3 5" id="KW-0378">Hydrolase</keyword>
<comment type="cofactor">
    <cofactor evidence="1">
        <name>Mg(2+)</name>
        <dbReference type="ChEBI" id="CHEBI:18420"/>
    </cofactor>
</comment>
<evidence type="ECO:0000313" key="7">
    <source>
        <dbReference type="EMBL" id="MBP2705067.1"/>
    </source>
</evidence>
<dbReference type="CDD" id="cd18876">
    <property type="entry name" value="NUDIX_Hydrolase"/>
    <property type="match status" value="1"/>
</dbReference>
<dbReference type="PROSITE" id="PS51462">
    <property type="entry name" value="NUDIX"/>
    <property type="match status" value="1"/>
</dbReference>
<dbReference type="PROSITE" id="PS00893">
    <property type="entry name" value="NUDIX_BOX"/>
    <property type="match status" value="1"/>
</dbReference>
<proteinExistence type="inferred from homology"/>
<dbReference type="Proteomes" id="UP000674234">
    <property type="component" value="Unassembled WGS sequence"/>
</dbReference>
<dbReference type="PANTHER" id="PTHR43046:SF12">
    <property type="entry name" value="GDP-MANNOSE MANNOSYL HYDROLASE"/>
    <property type="match status" value="1"/>
</dbReference>
<reference evidence="7" key="1">
    <citation type="submission" date="2021-02" db="EMBL/GenBank/DDBJ databases">
        <title>Draft genome sequence of Microbispora sp. RL4-1S isolated from rice leaves in Thailand.</title>
        <authorList>
            <person name="Muangham S."/>
            <person name="Duangmal K."/>
        </authorList>
    </citation>
    <scope>NUCLEOTIDE SEQUENCE</scope>
    <source>
        <strain evidence="7">RL4-1S</strain>
    </source>
</reference>
<comment type="similarity">
    <text evidence="2 5">Belongs to the Nudix hydrolase family.</text>
</comment>
<keyword evidence="4" id="KW-0460">Magnesium</keyword>
<evidence type="ECO:0000313" key="8">
    <source>
        <dbReference type="Proteomes" id="UP000674234"/>
    </source>
</evidence>
<evidence type="ECO:0000256" key="5">
    <source>
        <dbReference type="RuleBase" id="RU003476"/>
    </source>
</evidence>
<keyword evidence="8" id="KW-1185">Reference proteome</keyword>
<evidence type="ECO:0000256" key="2">
    <source>
        <dbReference type="ARBA" id="ARBA00005582"/>
    </source>
</evidence>
<evidence type="ECO:0000256" key="1">
    <source>
        <dbReference type="ARBA" id="ARBA00001946"/>
    </source>
</evidence>
<dbReference type="InterPro" id="IPR020084">
    <property type="entry name" value="NUDIX_hydrolase_CS"/>
</dbReference>
<evidence type="ECO:0000256" key="3">
    <source>
        <dbReference type="ARBA" id="ARBA00022801"/>
    </source>
</evidence>
<accession>A0A940WKP0</accession>
<protein>
    <submittedName>
        <fullName evidence="7">NUDIX hydrolase</fullName>
    </submittedName>
</protein>
<dbReference type="PRINTS" id="PR00502">
    <property type="entry name" value="NUDIXFAMILY"/>
</dbReference>
<dbReference type="InterPro" id="IPR000086">
    <property type="entry name" value="NUDIX_hydrolase_dom"/>
</dbReference>
<dbReference type="Pfam" id="PF00293">
    <property type="entry name" value="NUDIX"/>
    <property type="match status" value="1"/>
</dbReference>
<evidence type="ECO:0000256" key="4">
    <source>
        <dbReference type="ARBA" id="ARBA00022842"/>
    </source>
</evidence>
<comment type="caution">
    <text evidence="7">The sequence shown here is derived from an EMBL/GenBank/DDBJ whole genome shotgun (WGS) entry which is preliminary data.</text>
</comment>
<organism evidence="7 8">
    <name type="scientific">Microbispora oryzae</name>
    <dbReference type="NCBI Taxonomy" id="2806554"/>
    <lineage>
        <taxon>Bacteria</taxon>
        <taxon>Bacillati</taxon>
        <taxon>Actinomycetota</taxon>
        <taxon>Actinomycetes</taxon>
        <taxon>Streptosporangiales</taxon>
        <taxon>Streptosporangiaceae</taxon>
        <taxon>Microbispora</taxon>
    </lineage>
</organism>
<dbReference type="RefSeq" id="WP_210156369.1">
    <property type="nucleotide sequence ID" value="NZ_JAFCNB010000007.1"/>
</dbReference>
<dbReference type="SUPFAM" id="SSF55811">
    <property type="entry name" value="Nudix"/>
    <property type="match status" value="1"/>
</dbReference>